<feature type="compositionally biased region" description="Low complexity" evidence="1">
    <location>
        <begin position="535"/>
        <end position="546"/>
    </location>
</feature>
<evidence type="ECO:0000256" key="1">
    <source>
        <dbReference type="SAM" id="MobiDB-lite"/>
    </source>
</evidence>
<feature type="compositionally biased region" description="Polar residues" evidence="1">
    <location>
        <begin position="492"/>
        <end position="508"/>
    </location>
</feature>
<reference evidence="4" key="1">
    <citation type="submission" date="2020-06" db="EMBL/GenBank/DDBJ databases">
        <authorList>
            <person name="Li T."/>
            <person name="Hu X."/>
            <person name="Zhang T."/>
            <person name="Song X."/>
            <person name="Zhang H."/>
            <person name="Dai N."/>
            <person name="Sheng W."/>
            <person name="Hou X."/>
            <person name="Wei L."/>
        </authorList>
    </citation>
    <scope>NUCLEOTIDE SEQUENCE</scope>
    <source>
        <strain evidence="4">3651</strain>
        <tissue evidence="4">Leaf</tissue>
    </source>
</reference>
<feature type="compositionally biased region" description="Low complexity" evidence="1">
    <location>
        <begin position="197"/>
        <end position="206"/>
    </location>
</feature>
<dbReference type="GO" id="GO:0051513">
    <property type="term" value="P:regulation of monopolar cell growth"/>
    <property type="evidence" value="ECO:0007669"/>
    <property type="project" value="InterPro"/>
</dbReference>
<evidence type="ECO:0000259" key="3">
    <source>
        <dbReference type="Pfam" id="PF14383"/>
    </source>
</evidence>
<comment type="caution">
    <text evidence="4">The sequence shown here is derived from an EMBL/GenBank/DDBJ whole genome shotgun (WGS) entry which is preliminary data.</text>
</comment>
<dbReference type="Proteomes" id="UP001293254">
    <property type="component" value="Unassembled WGS sequence"/>
</dbReference>
<feature type="domain" description="DUF3741" evidence="3">
    <location>
        <begin position="176"/>
        <end position="200"/>
    </location>
</feature>
<dbReference type="EMBL" id="JACGWO010000009">
    <property type="protein sequence ID" value="KAK4418326.1"/>
    <property type="molecule type" value="Genomic_DNA"/>
</dbReference>
<feature type="compositionally biased region" description="Low complexity" evidence="1">
    <location>
        <begin position="434"/>
        <end position="450"/>
    </location>
</feature>
<protein>
    <submittedName>
        <fullName evidence="4">Protein LONGIFOLIA 1</fullName>
    </submittedName>
</protein>
<dbReference type="Pfam" id="PF14309">
    <property type="entry name" value="DUF4378"/>
    <property type="match status" value="1"/>
</dbReference>
<feature type="domain" description="DUF4378" evidence="2">
    <location>
        <begin position="643"/>
        <end position="779"/>
    </location>
</feature>
<feature type="compositionally biased region" description="Basic and acidic residues" evidence="1">
    <location>
        <begin position="207"/>
        <end position="220"/>
    </location>
</feature>
<dbReference type="InterPro" id="IPR033334">
    <property type="entry name" value="LNG1/2"/>
</dbReference>
<dbReference type="InterPro" id="IPR025486">
    <property type="entry name" value="DUF4378"/>
</dbReference>
<accession>A0AAE2CDN9</accession>
<gene>
    <name evidence="4" type="ORF">Salat_2245300</name>
</gene>
<proteinExistence type="predicted"/>
<feature type="region of interest" description="Disordered" evidence="1">
    <location>
        <begin position="196"/>
        <end position="220"/>
    </location>
</feature>
<feature type="region of interest" description="Disordered" evidence="1">
    <location>
        <begin position="385"/>
        <end position="549"/>
    </location>
</feature>
<organism evidence="4 5">
    <name type="scientific">Sesamum alatum</name>
    <dbReference type="NCBI Taxonomy" id="300844"/>
    <lineage>
        <taxon>Eukaryota</taxon>
        <taxon>Viridiplantae</taxon>
        <taxon>Streptophyta</taxon>
        <taxon>Embryophyta</taxon>
        <taxon>Tracheophyta</taxon>
        <taxon>Spermatophyta</taxon>
        <taxon>Magnoliopsida</taxon>
        <taxon>eudicotyledons</taxon>
        <taxon>Gunneridae</taxon>
        <taxon>Pentapetalae</taxon>
        <taxon>asterids</taxon>
        <taxon>lamiids</taxon>
        <taxon>Lamiales</taxon>
        <taxon>Pedaliaceae</taxon>
        <taxon>Sesamum</taxon>
    </lineage>
</organism>
<evidence type="ECO:0000313" key="4">
    <source>
        <dbReference type="EMBL" id="KAK4418326.1"/>
    </source>
</evidence>
<evidence type="ECO:0000259" key="2">
    <source>
        <dbReference type="Pfam" id="PF14309"/>
    </source>
</evidence>
<dbReference type="PANTHER" id="PTHR31680">
    <property type="entry name" value="LONGIFOLIA PROTEIN"/>
    <property type="match status" value="1"/>
</dbReference>
<dbReference type="InterPro" id="IPR032795">
    <property type="entry name" value="DUF3741-assoc"/>
</dbReference>
<feature type="compositionally biased region" description="Basic and acidic residues" evidence="1">
    <location>
        <begin position="514"/>
        <end position="524"/>
    </location>
</feature>
<dbReference type="PANTHER" id="PTHR31680:SF12">
    <property type="entry name" value="OS11G0587300 PROTEIN"/>
    <property type="match status" value="1"/>
</dbReference>
<dbReference type="Pfam" id="PF14383">
    <property type="entry name" value="VARLMGL"/>
    <property type="match status" value="1"/>
</dbReference>
<dbReference type="AlphaFoldDB" id="A0AAE2CDN9"/>
<name>A0AAE2CDN9_9LAMI</name>
<keyword evidence="5" id="KW-1185">Reference proteome</keyword>
<evidence type="ECO:0000313" key="5">
    <source>
        <dbReference type="Proteomes" id="UP001293254"/>
    </source>
</evidence>
<sequence length="806" mass="90042">MSTGLVEEHNLEKQIKKQMGCMAGFLQLFDRHQILSGKRLYSAKRLPSSPVGDTTSDSEKSAPASPAISREYGKPKQPYSAAPSPESTKLPPTAELRSPVAAAAAVAELPPKSPLPLPIFELKEGTKSSWKFCKEAPRLSLDSRATTDAKGGLHPKEIRTGSSILSTANRCDSIASDANDESQQHRSPSVIARLMGLEPLSDSSSSEPEKMPELRRSASESRVSRDLFHSRFIAEESNFSSKHPVPPYSGLFNNVMKGNVPGDAHYADPRNYLLKNVNKAEPPKGLNRGSFNSSSPWKASQHRKSFFDSGDFFPEPRQSASIYGEIESRLRMRGIEEPSKDLETLKQILEALQLKGLLHSRKPSEQNQVSHRNIVYDESPIVVMKPSTPYNRRTGNDYSPSNSRNQVRGVRRNYSYTGENSPSVSPRRDRNVQSPTRTGRSPSPTTTTRSEGNAVRRRSNSLVKPKPVSVETQRRTNESTVNRRVSPVHSPKLNSRRTGPDSTVNNRSPRSKKTTSEIHQKEKITTVVAAEDESSSVSGSSITTSTDTDRWKTEEYKEGRNLLERCDKLLHSIAEMTAADMQPSPVSVLDSSFYKDESSTPSPVTTRRNIDFKDHSSELEDEICSPVTSSVGSKSEEISCDSDFVYISDVLNASRYLPDESNVFLLLEKQQCVKGKDTSKASRLQRKLIFDTINEILDRNRRLPPWKVVYCKPSLDKVWSEFERIREHERGDDLFETVCGVLKKDLDRDAVTGWGDCPVEMSEVILDMERLIFKDLISETIRELAALASRSTLSSSCVMPRRKLVF</sequence>
<feature type="region of interest" description="Disordered" evidence="1">
    <location>
        <begin position="44"/>
        <end position="92"/>
    </location>
</feature>
<feature type="compositionally biased region" description="Polar residues" evidence="1">
    <location>
        <begin position="388"/>
        <end position="406"/>
    </location>
</feature>
<feature type="compositionally biased region" description="Polar residues" evidence="1">
    <location>
        <begin position="414"/>
        <end position="424"/>
    </location>
</feature>
<reference evidence="4" key="2">
    <citation type="journal article" date="2024" name="Plant">
        <title>Genomic evolution and insights into agronomic trait innovations of Sesamum species.</title>
        <authorList>
            <person name="Miao H."/>
            <person name="Wang L."/>
            <person name="Qu L."/>
            <person name="Liu H."/>
            <person name="Sun Y."/>
            <person name="Le M."/>
            <person name="Wang Q."/>
            <person name="Wei S."/>
            <person name="Zheng Y."/>
            <person name="Lin W."/>
            <person name="Duan Y."/>
            <person name="Cao H."/>
            <person name="Xiong S."/>
            <person name="Wang X."/>
            <person name="Wei L."/>
            <person name="Li C."/>
            <person name="Ma Q."/>
            <person name="Ju M."/>
            <person name="Zhao R."/>
            <person name="Li G."/>
            <person name="Mu C."/>
            <person name="Tian Q."/>
            <person name="Mei H."/>
            <person name="Zhang T."/>
            <person name="Gao T."/>
            <person name="Zhang H."/>
        </authorList>
    </citation>
    <scope>NUCLEOTIDE SEQUENCE</scope>
    <source>
        <strain evidence="4">3651</strain>
    </source>
</reference>